<comment type="similarity">
    <text evidence="1">Belongs to the apolipoprotein L family.</text>
</comment>
<dbReference type="InterPro" id="IPR008405">
    <property type="entry name" value="ApoL"/>
</dbReference>
<evidence type="ECO:0000313" key="3">
    <source>
        <dbReference type="Ensembl" id="ENSMLUP00000018108.1"/>
    </source>
</evidence>
<keyword evidence="4" id="KW-1185">Reference proteome</keyword>
<dbReference type="InParanoid" id="G1Q325"/>
<keyword evidence="2" id="KW-0175">Coiled coil</keyword>
<evidence type="ECO:0000256" key="2">
    <source>
        <dbReference type="SAM" id="Coils"/>
    </source>
</evidence>
<dbReference type="eggNOG" id="ENOG502QPNS">
    <property type="taxonomic scope" value="Eukaryota"/>
</dbReference>
<organism evidence="3 4">
    <name type="scientific">Myotis lucifugus</name>
    <name type="common">Little brown bat</name>
    <dbReference type="NCBI Taxonomy" id="59463"/>
    <lineage>
        <taxon>Eukaryota</taxon>
        <taxon>Metazoa</taxon>
        <taxon>Chordata</taxon>
        <taxon>Craniata</taxon>
        <taxon>Vertebrata</taxon>
        <taxon>Euteleostomi</taxon>
        <taxon>Mammalia</taxon>
        <taxon>Eutheria</taxon>
        <taxon>Laurasiatheria</taxon>
        <taxon>Chiroptera</taxon>
        <taxon>Yangochiroptera</taxon>
        <taxon>Vespertilionidae</taxon>
        <taxon>Myotis</taxon>
    </lineage>
</organism>
<feature type="coiled-coil region" evidence="2">
    <location>
        <begin position="57"/>
        <end position="117"/>
    </location>
</feature>
<dbReference type="HOGENOM" id="CLU_046288_1_0_1"/>
<dbReference type="GO" id="GO:0016020">
    <property type="term" value="C:membrane"/>
    <property type="evidence" value="ECO:0007669"/>
    <property type="project" value="TreeGrafter"/>
</dbReference>
<dbReference type="GO" id="GO:0005576">
    <property type="term" value="C:extracellular region"/>
    <property type="evidence" value="ECO:0007669"/>
    <property type="project" value="InterPro"/>
</dbReference>
<dbReference type="Proteomes" id="UP000001074">
    <property type="component" value="Unassembled WGS sequence"/>
</dbReference>
<dbReference type="PANTHER" id="PTHR14096:SF27">
    <property type="entry name" value="APOLIPOPROTEIN L2"/>
    <property type="match status" value="1"/>
</dbReference>
<dbReference type="Pfam" id="PF05461">
    <property type="entry name" value="ApoL"/>
    <property type="match status" value="1"/>
</dbReference>
<dbReference type="FunCoup" id="G1Q325">
    <property type="interactions" value="25"/>
</dbReference>
<dbReference type="EMBL" id="AAPE02069076">
    <property type="status" value="NOT_ANNOTATED_CDS"/>
    <property type="molecule type" value="Genomic_DNA"/>
</dbReference>
<gene>
    <name evidence="3" type="primary">LOC102434081</name>
</gene>
<accession>G1Q325</accession>
<evidence type="ECO:0008006" key="5">
    <source>
        <dbReference type="Google" id="ProtNLM"/>
    </source>
</evidence>
<dbReference type="PANTHER" id="PTHR14096">
    <property type="entry name" value="APOLIPOPROTEIN L"/>
    <property type="match status" value="1"/>
</dbReference>
<evidence type="ECO:0000313" key="4">
    <source>
        <dbReference type="Proteomes" id="UP000001074"/>
    </source>
</evidence>
<name>G1Q325_MYOLU</name>
<protein>
    <recommendedName>
        <fullName evidence="5">Apolipoprotein L3</fullName>
    </recommendedName>
</protein>
<dbReference type="OMA" id="VEDITEC"/>
<dbReference type="AlphaFoldDB" id="G1Q325"/>
<dbReference type="GO" id="GO:0006869">
    <property type="term" value="P:lipid transport"/>
    <property type="evidence" value="ECO:0007669"/>
    <property type="project" value="InterPro"/>
</dbReference>
<dbReference type="GO" id="GO:0042157">
    <property type="term" value="P:lipoprotein metabolic process"/>
    <property type="evidence" value="ECO:0007669"/>
    <property type="project" value="InterPro"/>
</dbReference>
<dbReference type="GO" id="GO:0008289">
    <property type="term" value="F:lipid binding"/>
    <property type="evidence" value="ECO:0007669"/>
    <property type="project" value="InterPro"/>
</dbReference>
<reference evidence="3 4" key="1">
    <citation type="journal article" date="2011" name="Nature">
        <title>A high-resolution map of human evolutionary constraint using 29 mammals.</title>
        <authorList>
            <person name="Lindblad-Toh K."/>
            <person name="Garber M."/>
            <person name="Zuk O."/>
            <person name="Lin M.F."/>
            <person name="Parker B.J."/>
            <person name="Washietl S."/>
            <person name="Kheradpour P."/>
            <person name="Ernst J."/>
            <person name="Jordan G."/>
            <person name="Mauceli E."/>
            <person name="Ward L.D."/>
            <person name="Lowe C.B."/>
            <person name="Holloway A.K."/>
            <person name="Clamp M."/>
            <person name="Gnerre S."/>
            <person name="Alfoldi J."/>
            <person name="Beal K."/>
            <person name="Chang J."/>
            <person name="Clawson H."/>
            <person name="Cuff J."/>
            <person name="Di Palma F."/>
            <person name="Fitzgerald S."/>
            <person name="Flicek P."/>
            <person name="Guttman M."/>
            <person name="Hubisz M.J."/>
            <person name="Jaffe D.B."/>
            <person name="Jungreis I."/>
            <person name="Kent W.J."/>
            <person name="Kostka D."/>
            <person name="Lara M."/>
            <person name="Martins A.L."/>
            <person name="Massingham T."/>
            <person name="Moltke I."/>
            <person name="Raney B.J."/>
            <person name="Rasmussen M.D."/>
            <person name="Robinson J."/>
            <person name="Stark A."/>
            <person name="Vilella A.J."/>
            <person name="Wen J."/>
            <person name="Xie X."/>
            <person name="Zody M.C."/>
            <person name="Baldwin J."/>
            <person name="Bloom T."/>
            <person name="Chin C.W."/>
            <person name="Heiman D."/>
            <person name="Nicol R."/>
            <person name="Nusbaum C."/>
            <person name="Young S."/>
            <person name="Wilkinson J."/>
            <person name="Worley K.C."/>
            <person name="Kovar C.L."/>
            <person name="Muzny D.M."/>
            <person name="Gibbs R.A."/>
            <person name="Cree A."/>
            <person name="Dihn H.H."/>
            <person name="Fowler G."/>
            <person name="Jhangiani S."/>
            <person name="Joshi V."/>
            <person name="Lee S."/>
            <person name="Lewis L.R."/>
            <person name="Nazareth L.V."/>
            <person name="Okwuonu G."/>
            <person name="Santibanez J."/>
            <person name="Warren W.C."/>
            <person name="Mardis E.R."/>
            <person name="Weinstock G.M."/>
            <person name="Wilson R.K."/>
            <person name="Delehaunty K."/>
            <person name="Dooling D."/>
            <person name="Fronik C."/>
            <person name="Fulton L."/>
            <person name="Fulton B."/>
            <person name="Graves T."/>
            <person name="Minx P."/>
            <person name="Sodergren E."/>
            <person name="Birney E."/>
            <person name="Margulies E.H."/>
            <person name="Herrero J."/>
            <person name="Green E.D."/>
            <person name="Haussler D."/>
            <person name="Siepel A."/>
            <person name="Goldman N."/>
            <person name="Pollard K.S."/>
            <person name="Pedersen J.S."/>
            <person name="Lander E.S."/>
            <person name="Kellis M."/>
        </authorList>
    </citation>
    <scope>NUCLEOTIDE SEQUENCE [LARGE SCALE GENOMIC DNA]</scope>
</reference>
<dbReference type="STRING" id="59463.ENSMLUP00000018108"/>
<evidence type="ECO:0000256" key="1">
    <source>
        <dbReference type="ARBA" id="ARBA00010090"/>
    </source>
</evidence>
<reference evidence="3" key="2">
    <citation type="submission" date="2025-08" db="UniProtKB">
        <authorList>
            <consortium name="Ensembl"/>
        </authorList>
    </citation>
    <scope>IDENTIFICATION</scope>
</reference>
<dbReference type="GeneTree" id="ENSGT01030000234599"/>
<reference evidence="3" key="3">
    <citation type="submission" date="2025-09" db="UniProtKB">
        <authorList>
            <consortium name="Ensembl"/>
        </authorList>
    </citation>
    <scope>IDENTIFICATION</scope>
</reference>
<proteinExistence type="inferred from homology"/>
<dbReference type="Ensembl" id="ENSMLUT00000024265.1">
    <property type="protein sequence ID" value="ENSMLUP00000018108.1"/>
    <property type="gene ID" value="ENSMLUG00000030211.1"/>
</dbReference>
<sequence length="342" mass="37375">MISSNLILFSFHLEDEDFVDAVEYLMDPRDKEKLQRLLSDESWKRFVASAELSWGEADALYADLRQLEALMAEEDKDMPSADQLHRESFMKEFPQVKQDLEERIRKLYALADEVDKVHRDCTISKVAASSTGVVSGILTIVGLSLAPVTAGASLVLAATGAGLGTAAAVTGVTTGIVEYSKNKSAKAEARRLVPTGSDTEKVVEKVVSRSTPKIASFAVNCYQSVKNIVKNARAFNLAKSNPLLAAEARSFMSTGAMSAQGGNQLQKAFEGTVLAMSKGARVFGFAAAGFFLLMDVVNIVRESVHLHKGAKGHSAEELRQQAQELEWRLEELTRIHKRLQNP</sequence>